<dbReference type="EMBL" id="BPFB01000006">
    <property type="protein sequence ID" value="GIU43636.1"/>
    <property type="molecule type" value="Genomic_DNA"/>
</dbReference>
<proteinExistence type="predicted"/>
<keyword evidence="3" id="KW-1185">Reference proteome</keyword>
<evidence type="ECO:0000313" key="3">
    <source>
        <dbReference type="Proteomes" id="UP000761574"/>
    </source>
</evidence>
<keyword evidence="1" id="KW-0472">Membrane</keyword>
<dbReference type="Proteomes" id="UP000761574">
    <property type="component" value="Unassembled WGS sequence"/>
</dbReference>
<evidence type="ECO:0000256" key="1">
    <source>
        <dbReference type="SAM" id="Phobius"/>
    </source>
</evidence>
<evidence type="ECO:0000313" key="2">
    <source>
        <dbReference type="EMBL" id="GIU43636.1"/>
    </source>
</evidence>
<name>A0ABQ4P850_9GAMM</name>
<keyword evidence="1" id="KW-1133">Transmembrane helix</keyword>
<keyword evidence="1" id="KW-0812">Transmembrane</keyword>
<dbReference type="RefSeq" id="WP_119977150.1">
    <property type="nucleotide sequence ID" value="NZ_BPFB01000006.1"/>
</dbReference>
<feature type="transmembrane region" description="Helical" evidence="1">
    <location>
        <begin position="12"/>
        <end position="33"/>
    </location>
</feature>
<reference evidence="2 3" key="1">
    <citation type="submission" date="2021-05" db="EMBL/GenBank/DDBJ databases">
        <title>Molecular characterization for Shewanella algae harboring chromosomal blaOXA-55-like strains isolated from clinical and environment sample.</title>
        <authorList>
            <person name="Ohama Y."/>
            <person name="Aoki K."/>
            <person name="Harada S."/>
            <person name="Moriya K."/>
            <person name="Ishii Y."/>
            <person name="Tateda K."/>
        </authorList>
    </citation>
    <scope>NUCLEOTIDE SEQUENCE [LARGE SCALE GENOMIC DNA]</scope>
    <source>
        <strain evidence="2 3">LMG 23746</strain>
    </source>
</reference>
<gene>
    <name evidence="2" type="primary">mshF</name>
    <name evidence="2" type="ORF">TUM4630_07430</name>
</gene>
<organism evidence="2 3">
    <name type="scientific">Shewanella algidipiscicola</name>
    <dbReference type="NCBI Taxonomy" id="614070"/>
    <lineage>
        <taxon>Bacteria</taxon>
        <taxon>Pseudomonadati</taxon>
        <taxon>Pseudomonadota</taxon>
        <taxon>Gammaproteobacteria</taxon>
        <taxon>Alteromonadales</taxon>
        <taxon>Shewanellaceae</taxon>
        <taxon>Shewanella</taxon>
    </lineage>
</organism>
<accession>A0ABQ4P850</accession>
<protein>
    <submittedName>
        <fullName evidence="2">MSHA biogenesis protein MshF</fullName>
    </submittedName>
</protein>
<sequence length="163" mass="18091">MQRQQLADSELIQLYGKIIAIVVVLIILTVLAFRFMGGVEQVSSQGLKVEHTRLVNVLAMVRSQWLSQGRPDSLLLNWSTGEASPSVKLEPLLLNRQGLPTLKHADEAGCWQLWLQLLGPKPNRVDVIVVTTDNGPACEYVSGNGDKLSYQLNSGRVSWRNND</sequence>
<comment type="caution">
    <text evidence="2">The sequence shown here is derived from an EMBL/GenBank/DDBJ whole genome shotgun (WGS) entry which is preliminary data.</text>
</comment>